<dbReference type="InterPro" id="IPR029006">
    <property type="entry name" value="ADF-H/Gelsolin-like_dom_sf"/>
</dbReference>
<keyword evidence="12" id="KW-1185">Reference proteome</keyword>
<feature type="region of interest" description="Disordered" evidence="8">
    <location>
        <begin position="502"/>
        <end position="536"/>
    </location>
</feature>
<dbReference type="Gene3D" id="2.30.30.40">
    <property type="entry name" value="SH3 Domains"/>
    <property type="match status" value="2"/>
</dbReference>
<dbReference type="SMART" id="SM00326">
    <property type="entry name" value="SH3"/>
    <property type="match status" value="2"/>
</dbReference>
<dbReference type="OrthoDB" id="5971719at2759"/>
<dbReference type="InterPro" id="IPR002108">
    <property type="entry name" value="ADF-H"/>
</dbReference>
<dbReference type="InterPro" id="IPR001452">
    <property type="entry name" value="SH3_domain"/>
</dbReference>
<reference evidence="11" key="1">
    <citation type="submission" date="2020-12" db="EMBL/GenBank/DDBJ databases">
        <title>Metabolic potential, ecology and presence of endohyphal bacteria is reflected in genomic diversity of Mucoromycotina.</title>
        <authorList>
            <person name="Muszewska A."/>
            <person name="Okrasinska A."/>
            <person name="Steczkiewicz K."/>
            <person name="Drgas O."/>
            <person name="Orlowska M."/>
            <person name="Perlinska-Lenart U."/>
            <person name="Aleksandrzak-Piekarczyk T."/>
            <person name="Szatraj K."/>
            <person name="Zielenkiewicz U."/>
            <person name="Pilsyk S."/>
            <person name="Malc E."/>
            <person name="Mieczkowski P."/>
            <person name="Kruszewska J.S."/>
            <person name="Biernat P."/>
            <person name="Pawlowska J."/>
        </authorList>
    </citation>
    <scope>NUCLEOTIDE SEQUENCE</scope>
    <source>
        <strain evidence="11">WA0000017839</strain>
    </source>
</reference>
<feature type="region of interest" description="Disordered" evidence="8">
    <location>
        <begin position="180"/>
        <end position="416"/>
    </location>
</feature>
<organism evidence="11 12">
    <name type="scientific">Mucor saturninus</name>
    <dbReference type="NCBI Taxonomy" id="64648"/>
    <lineage>
        <taxon>Eukaryota</taxon>
        <taxon>Fungi</taxon>
        <taxon>Fungi incertae sedis</taxon>
        <taxon>Mucoromycota</taxon>
        <taxon>Mucoromycotina</taxon>
        <taxon>Mucoromycetes</taxon>
        <taxon>Mucorales</taxon>
        <taxon>Mucorineae</taxon>
        <taxon>Mucoraceae</taxon>
        <taxon>Mucor</taxon>
    </lineage>
</organism>
<dbReference type="SUPFAM" id="SSF50044">
    <property type="entry name" value="SH3-domain"/>
    <property type="match status" value="2"/>
</dbReference>
<evidence type="ECO:0000256" key="6">
    <source>
        <dbReference type="ARBA" id="ARBA00038052"/>
    </source>
</evidence>
<dbReference type="Pfam" id="PF00018">
    <property type="entry name" value="SH3_1"/>
    <property type="match status" value="2"/>
</dbReference>
<comment type="similarity">
    <text evidence="6">Belongs to the actin-binding proteins ADF family. Coactosin subfamily.</text>
</comment>
<dbReference type="InterPro" id="IPR036028">
    <property type="entry name" value="SH3-like_dom_sf"/>
</dbReference>
<evidence type="ECO:0000313" key="12">
    <source>
        <dbReference type="Proteomes" id="UP000603453"/>
    </source>
</evidence>
<dbReference type="Proteomes" id="UP000603453">
    <property type="component" value="Unassembled WGS sequence"/>
</dbReference>
<protein>
    <submittedName>
        <fullName evidence="11">Uncharacterized protein</fullName>
    </submittedName>
</protein>
<keyword evidence="5" id="KW-0206">Cytoskeleton</keyword>
<feature type="compositionally biased region" description="Basic and acidic residues" evidence="8">
    <location>
        <begin position="376"/>
        <end position="406"/>
    </location>
</feature>
<feature type="compositionally biased region" description="Basic and acidic residues" evidence="8">
    <location>
        <begin position="219"/>
        <end position="238"/>
    </location>
</feature>
<evidence type="ECO:0000259" key="10">
    <source>
        <dbReference type="PROSITE" id="PS51263"/>
    </source>
</evidence>
<feature type="compositionally biased region" description="Basic and acidic residues" evidence="8">
    <location>
        <begin position="299"/>
        <end position="368"/>
    </location>
</feature>
<gene>
    <name evidence="11" type="ORF">INT47_001985</name>
</gene>
<sequence>MSFQVNFNTHGPELNAAYQSVISEKDDTNWLIYAFDKGTYDLRVQETGDGGLEELNDEFSDGKIQFAFAKVIDPNTELPKFVFIGWCGSGVPELRKAFFNSQLSDVSKFFKSFHVQINARDEADVDPALIMKRVSESSGANYSVHKESSKAQSRVTPVNSVYKKTEIPDIAAMQRESMTKANAPTPVGTNYKPVQTAPKKMEQRWNMAQNQDTGANAVRAERERHEKEVRDREIEKSRQVSHTPPPAPARPTFQQDDFAAKQEAEKQAAAAREQEENERRYQQQQQEENHRRQQQQQEEEYHRQQQDEERRRQEQEGEERRRQEESDRLRQQEDANRKRQQEEADRLRQQEEADRKRQQEEADRKRQQEEEEEEERERREEEAERHRQHEIATAEHKRRQQEEDQKQAALQSQLNDTADRAVHAAAGAAAGAAIASTAKHHQGVSATVLFAYEASENNEMTLHEGEIVHQIDQVDEGWWFGVSEDGKKQGLFPANYVQILEEEEEEEVPVPQAPPAPAPPAPAAPPAPQQQQQQNDGNVAVALYDYAAEEDNEISFNEGDVITQIEFVSDDWWQGLAANGKNVGLFPANYVELQK</sequence>
<keyword evidence="3" id="KW-0963">Cytoplasm</keyword>
<feature type="domain" description="ADF-H" evidence="10">
    <location>
        <begin position="6"/>
        <end position="135"/>
    </location>
</feature>
<dbReference type="SUPFAM" id="SSF55753">
    <property type="entry name" value="Actin depolymerizing proteins"/>
    <property type="match status" value="1"/>
</dbReference>
<dbReference type="FunFam" id="3.40.20.10:FF:000018">
    <property type="entry name" value="Coactosin-like 1"/>
    <property type="match status" value="1"/>
</dbReference>
<evidence type="ECO:0000259" key="9">
    <source>
        <dbReference type="PROSITE" id="PS50002"/>
    </source>
</evidence>
<dbReference type="GO" id="GO:0030833">
    <property type="term" value="P:regulation of actin filament polymerization"/>
    <property type="evidence" value="ECO:0007669"/>
    <property type="project" value="TreeGrafter"/>
</dbReference>
<feature type="compositionally biased region" description="Basic and acidic residues" evidence="8">
    <location>
        <begin position="258"/>
        <end position="291"/>
    </location>
</feature>
<dbReference type="GO" id="GO:0030427">
    <property type="term" value="C:site of polarized growth"/>
    <property type="evidence" value="ECO:0007669"/>
    <property type="project" value="TreeGrafter"/>
</dbReference>
<dbReference type="GO" id="GO:0051015">
    <property type="term" value="F:actin filament binding"/>
    <property type="evidence" value="ECO:0007669"/>
    <property type="project" value="TreeGrafter"/>
</dbReference>
<dbReference type="PROSITE" id="PS51263">
    <property type="entry name" value="ADF_H"/>
    <property type="match status" value="1"/>
</dbReference>
<dbReference type="PANTHER" id="PTHR10829">
    <property type="entry name" value="CORTACTIN AND DREBRIN"/>
    <property type="match status" value="1"/>
</dbReference>
<dbReference type="PRINTS" id="PR00452">
    <property type="entry name" value="SH3DOMAIN"/>
</dbReference>
<evidence type="ECO:0000313" key="11">
    <source>
        <dbReference type="EMBL" id="KAG2209836.1"/>
    </source>
</evidence>
<name>A0A8H7RHN7_9FUNG</name>
<feature type="domain" description="SH3" evidence="9">
    <location>
        <begin position="535"/>
        <end position="595"/>
    </location>
</feature>
<dbReference type="Pfam" id="PF00241">
    <property type="entry name" value="Cofilin_ADF"/>
    <property type="match status" value="1"/>
</dbReference>
<dbReference type="Gene3D" id="3.40.20.10">
    <property type="entry name" value="Severin"/>
    <property type="match status" value="1"/>
</dbReference>
<accession>A0A8H7RHN7</accession>
<evidence type="ECO:0000256" key="2">
    <source>
        <dbReference type="ARBA" id="ARBA00022443"/>
    </source>
</evidence>
<dbReference type="GO" id="GO:0030864">
    <property type="term" value="C:cortical actin cytoskeleton"/>
    <property type="evidence" value="ECO:0007669"/>
    <property type="project" value="TreeGrafter"/>
</dbReference>
<feature type="compositionally biased region" description="Pro residues" evidence="8">
    <location>
        <begin position="511"/>
        <end position="528"/>
    </location>
</feature>
<dbReference type="EMBL" id="JAEPRD010000014">
    <property type="protein sequence ID" value="KAG2209836.1"/>
    <property type="molecule type" value="Genomic_DNA"/>
</dbReference>
<keyword evidence="4" id="KW-0009">Actin-binding</keyword>
<evidence type="ECO:0000256" key="7">
    <source>
        <dbReference type="PROSITE-ProRule" id="PRU00192"/>
    </source>
</evidence>
<dbReference type="AlphaFoldDB" id="A0A8H7RHN7"/>
<evidence type="ECO:0000256" key="8">
    <source>
        <dbReference type="SAM" id="MobiDB-lite"/>
    </source>
</evidence>
<evidence type="ECO:0000256" key="3">
    <source>
        <dbReference type="ARBA" id="ARBA00022490"/>
    </source>
</evidence>
<dbReference type="GO" id="GO:0005884">
    <property type="term" value="C:actin filament"/>
    <property type="evidence" value="ECO:0007669"/>
    <property type="project" value="TreeGrafter"/>
</dbReference>
<dbReference type="CDD" id="cd11819">
    <property type="entry name" value="SH3_Cortactin_like"/>
    <property type="match status" value="1"/>
</dbReference>
<comment type="caution">
    <text evidence="11">The sequence shown here is derived from an EMBL/GenBank/DDBJ whole genome shotgun (WGS) entry which is preliminary data.</text>
</comment>
<evidence type="ECO:0000256" key="5">
    <source>
        <dbReference type="ARBA" id="ARBA00023212"/>
    </source>
</evidence>
<evidence type="ECO:0000256" key="1">
    <source>
        <dbReference type="ARBA" id="ARBA00004245"/>
    </source>
</evidence>
<proteinExistence type="inferred from homology"/>
<feature type="domain" description="SH3" evidence="9">
    <location>
        <begin position="441"/>
        <end position="502"/>
    </location>
</feature>
<evidence type="ECO:0000256" key="4">
    <source>
        <dbReference type="ARBA" id="ARBA00023203"/>
    </source>
</evidence>
<keyword evidence="2 7" id="KW-0728">SH3 domain</keyword>
<dbReference type="SMART" id="SM00102">
    <property type="entry name" value="ADF"/>
    <property type="match status" value="1"/>
</dbReference>
<dbReference type="PROSITE" id="PS50002">
    <property type="entry name" value="SH3"/>
    <property type="match status" value="2"/>
</dbReference>
<comment type="subcellular location">
    <subcellularLocation>
        <location evidence="1">Cytoplasm</location>
        <location evidence="1">Cytoskeleton</location>
    </subcellularLocation>
</comment>
<dbReference type="CDD" id="cd11281">
    <property type="entry name" value="ADF_drebrin_like"/>
    <property type="match status" value="1"/>
</dbReference>
<dbReference type="PANTHER" id="PTHR10829:SF25">
    <property type="entry name" value="DREBRIN-LIKE PROTEIN"/>
    <property type="match status" value="1"/>
</dbReference>